<reference evidence="1 2" key="1">
    <citation type="submission" date="2023-08" db="EMBL/GenBank/DDBJ databases">
        <title>Draft genome sequence of Algoriphagus confluentis.</title>
        <authorList>
            <person name="Takatani N."/>
            <person name="Hosokawa M."/>
            <person name="Sawabe T."/>
        </authorList>
    </citation>
    <scope>NUCLEOTIDE SEQUENCE [LARGE SCALE GENOMIC DNA]</scope>
    <source>
        <strain evidence="1 2">NBRC 111222</strain>
    </source>
</reference>
<dbReference type="PROSITE" id="PS51257">
    <property type="entry name" value="PROKAR_LIPOPROTEIN"/>
    <property type="match status" value="1"/>
</dbReference>
<keyword evidence="2" id="KW-1185">Reference proteome</keyword>
<proteinExistence type="predicted"/>
<sequence>MKKKYLLYVGLLMVLISCGKKQNNFKIEDNETIFLDQESQKIKLEFAGDGSGLTKLTLFNNEGESKITIDFFESEIPKGKVLGSNKQYFDFNSYILGPTNEKINDSLSLIKRNNLIKYYEYVLNGKILYSAIYENDKKTYNSLNLRLLDYEFNGSNQVELLLKNYFPFNGKLKFRYYNTNENIDFEMLEDNLYRVVYKTNEKKISKILLDIEIIPSELDSIIGSVFVQEIIVED</sequence>
<evidence type="ECO:0008006" key="3">
    <source>
        <dbReference type="Google" id="ProtNLM"/>
    </source>
</evidence>
<dbReference type="Proteomes" id="UP001338309">
    <property type="component" value="Unassembled WGS sequence"/>
</dbReference>
<dbReference type="EMBL" id="BTPD01000002">
    <property type="protein sequence ID" value="GMQ27889.1"/>
    <property type="molecule type" value="Genomic_DNA"/>
</dbReference>
<dbReference type="RefSeq" id="WP_338222695.1">
    <property type="nucleotide sequence ID" value="NZ_BTPD01000002.1"/>
</dbReference>
<name>A0ABQ6PIW8_9BACT</name>
<evidence type="ECO:0000313" key="1">
    <source>
        <dbReference type="EMBL" id="GMQ27889.1"/>
    </source>
</evidence>
<protein>
    <recommendedName>
        <fullName evidence="3">Lipoprotein</fullName>
    </recommendedName>
</protein>
<gene>
    <name evidence="1" type="ORF">Aconfl_05320</name>
</gene>
<accession>A0ABQ6PIW8</accession>
<evidence type="ECO:0000313" key="2">
    <source>
        <dbReference type="Proteomes" id="UP001338309"/>
    </source>
</evidence>
<comment type="caution">
    <text evidence="1">The sequence shown here is derived from an EMBL/GenBank/DDBJ whole genome shotgun (WGS) entry which is preliminary data.</text>
</comment>
<organism evidence="1 2">
    <name type="scientific">Algoriphagus confluentis</name>
    <dbReference type="NCBI Taxonomy" id="1697556"/>
    <lineage>
        <taxon>Bacteria</taxon>
        <taxon>Pseudomonadati</taxon>
        <taxon>Bacteroidota</taxon>
        <taxon>Cytophagia</taxon>
        <taxon>Cytophagales</taxon>
        <taxon>Cyclobacteriaceae</taxon>
        <taxon>Algoriphagus</taxon>
    </lineage>
</organism>